<organism evidence="6 7">
    <name type="scientific">Billgrantia endophytica</name>
    <dbReference type="NCBI Taxonomy" id="2033802"/>
    <lineage>
        <taxon>Bacteria</taxon>
        <taxon>Pseudomonadati</taxon>
        <taxon>Pseudomonadota</taxon>
        <taxon>Gammaproteobacteria</taxon>
        <taxon>Oceanospirillales</taxon>
        <taxon>Halomonadaceae</taxon>
        <taxon>Billgrantia</taxon>
    </lineage>
</organism>
<evidence type="ECO:0000256" key="4">
    <source>
        <dbReference type="SAM" id="MobiDB-lite"/>
    </source>
</evidence>
<evidence type="ECO:0000256" key="1">
    <source>
        <dbReference type="ARBA" id="ARBA00023015"/>
    </source>
</evidence>
<keyword evidence="1" id="KW-0805">Transcription regulation</keyword>
<sequence length="263" mass="29238">MAKQRPLYAQLASRYVKEISDGLYPLGSYLPTESEMAEQHSVSRATARAALNQLVLLGLVSRHKGVGTRVDSVRPSSGYNPSATTVEDLVYYNSATIREVIQVETIVADYELASRLDDKPGRRWAHVTTLRYESGQQQTPICLTEIYIDSAYATVAEKVHGYSGLVVNKICEDYGVTIDEIRQSIRAVGISRDTAKALNCLSEEYGLEITRHYYDTHNSLLLMAISIHPSSRYTYTSSIKRPKNLSSSTTSLSSPEAYVKAEK</sequence>
<dbReference type="Pfam" id="PF07702">
    <property type="entry name" value="UTRA"/>
    <property type="match status" value="1"/>
</dbReference>
<dbReference type="SUPFAM" id="SSF64288">
    <property type="entry name" value="Chorismate lyase-like"/>
    <property type="match status" value="1"/>
</dbReference>
<dbReference type="OrthoDB" id="9808698at2"/>
<dbReference type="InterPro" id="IPR011663">
    <property type="entry name" value="UTRA"/>
</dbReference>
<dbReference type="PANTHER" id="PTHR44846">
    <property type="entry name" value="MANNOSYL-D-GLYCERATE TRANSPORT/METABOLISM SYSTEM REPRESSOR MNGR-RELATED"/>
    <property type="match status" value="1"/>
</dbReference>
<accession>A0A2N7U0Q8</accession>
<dbReference type="EMBL" id="PNRF01000031">
    <property type="protein sequence ID" value="PMR74026.1"/>
    <property type="molecule type" value="Genomic_DNA"/>
</dbReference>
<dbReference type="InterPro" id="IPR036390">
    <property type="entry name" value="WH_DNA-bd_sf"/>
</dbReference>
<dbReference type="Proteomes" id="UP000235803">
    <property type="component" value="Unassembled WGS sequence"/>
</dbReference>
<dbReference type="GO" id="GO:0003700">
    <property type="term" value="F:DNA-binding transcription factor activity"/>
    <property type="evidence" value="ECO:0007669"/>
    <property type="project" value="InterPro"/>
</dbReference>
<evidence type="ECO:0000313" key="6">
    <source>
        <dbReference type="EMBL" id="PMR74026.1"/>
    </source>
</evidence>
<evidence type="ECO:0000256" key="3">
    <source>
        <dbReference type="ARBA" id="ARBA00023163"/>
    </source>
</evidence>
<keyword evidence="3" id="KW-0804">Transcription</keyword>
<proteinExistence type="predicted"/>
<dbReference type="GO" id="GO:0045892">
    <property type="term" value="P:negative regulation of DNA-templated transcription"/>
    <property type="evidence" value="ECO:0007669"/>
    <property type="project" value="TreeGrafter"/>
</dbReference>
<dbReference type="Gene3D" id="1.10.10.10">
    <property type="entry name" value="Winged helix-like DNA-binding domain superfamily/Winged helix DNA-binding domain"/>
    <property type="match status" value="1"/>
</dbReference>
<keyword evidence="7" id="KW-1185">Reference proteome</keyword>
<gene>
    <name evidence="6" type="ORF">C1H69_15245</name>
</gene>
<dbReference type="RefSeq" id="WP_102654244.1">
    <property type="nucleotide sequence ID" value="NZ_PNRF01000031.1"/>
</dbReference>
<dbReference type="InterPro" id="IPR050679">
    <property type="entry name" value="Bact_HTH_transcr_reg"/>
</dbReference>
<dbReference type="SMART" id="SM00866">
    <property type="entry name" value="UTRA"/>
    <property type="match status" value="1"/>
</dbReference>
<feature type="compositionally biased region" description="Low complexity" evidence="4">
    <location>
        <begin position="245"/>
        <end position="254"/>
    </location>
</feature>
<feature type="region of interest" description="Disordered" evidence="4">
    <location>
        <begin position="242"/>
        <end position="263"/>
    </location>
</feature>
<dbReference type="CDD" id="cd07377">
    <property type="entry name" value="WHTH_GntR"/>
    <property type="match status" value="1"/>
</dbReference>
<evidence type="ECO:0000313" key="7">
    <source>
        <dbReference type="Proteomes" id="UP000235803"/>
    </source>
</evidence>
<dbReference type="PANTHER" id="PTHR44846:SF17">
    <property type="entry name" value="GNTR-FAMILY TRANSCRIPTIONAL REGULATOR"/>
    <property type="match status" value="1"/>
</dbReference>
<dbReference type="InterPro" id="IPR000524">
    <property type="entry name" value="Tscrpt_reg_HTH_GntR"/>
</dbReference>
<dbReference type="InterPro" id="IPR028978">
    <property type="entry name" value="Chorismate_lyase_/UTRA_dom_sf"/>
</dbReference>
<dbReference type="PROSITE" id="PS50949">
    <property type="entry name" value="HTH_GNTR"/>
    <property type="match status" value="1"/>
</dbReference>
<protein>
    <submittedName>
        <fullName evidence="6">GntR family transcriptional regulator</fullName>
    </submittedName>
</protein>
<name>A0A2N7U0Q8_9GAMM</name>
<dbReference type="Gene3D" id="3.40.1410.10">
    <property type="entry name" value="Chorismate lyase-like"/>
    <property type="match status" value="1"/>
</dbReference>
<evidence type="ECO:0000256" key="2">
    <source>
        <dbReference type="ARBA" id="ARBA00023125"/>
    </source>
</evidence>
<dbReference type="SMART" id="SM00345">
    <property type="entry name" value="HTH_GNTR"/>
    <property type="match status" value="1"/>
</dbReference>
<comment type="caution">
    <text evidence="6">The sequence shown here is derived from an EMBL/GenBank/DDBJ whole genome shotgun (WGS) entry which is preliminary data.</text>
</comment>
<dbReference type="PRINTS" id="PR00035">
    <property type="entry name" value="HTHGNTR"/>
</dbReference>
<dbReference type="SUPFAM" id="SSF46785">
    <property type="entry name" value="Winged helix' DNA-binding domain"/>
    <property type="match status" value="1"/>
</dbReference>
<evidence type="ECO:0000259" key="5">
    <source>
        <dbReference type="PROSITE" id="PS50949"/>
    </source>
</evidence>
<reference evidence="6 7" key="1">
    <citation type="submission" date="2018-01" db="EMBL/GenBank/DDBJ databases">
        <title>Halomonas endophytica sp. nov., isolated from storage liquid in the stems of Populus euphratica.</title>
        <authorList>
            <person name="Chen C."/>
        </authorList>
    </citation>
    <scope>NUCLEOTIDE SEQUENCE [LARGE SCALE GENOMIC DNA]</scope>
    <source>
        <strain evidence="6 7">MC28</strain>
    </source>
</reference>
<feature type="domain" description="HTH gntR-type" evidence="5">
    <location>
        <begin position="5"/>
        <end position="73"/>
    </location>
</feature>
<dbReference type="InterPro" id="IPR036388">
    <property type="entry name" value="WH-like_DNA-bd_sf"/>
</dbReference>
<keyword evidence="2" id="KW-0238">DNA-binding</keyword>
<dbReference type="Pfam" id="PF00392">
    <property type="entry name" value="GntR"/>
    <property type="match status" value="1"/>
</dbReference>
<dbReference type="AlphaFoldDB" id="A0A2N7U0Q8"/>
<dbReference type="GO" id="GO:0003677">
    <property type="term" value="F:DNA binding"/>
    <property type="evidence" value="ECO:0007669"/>
    <property type="project" value="UniProtKB-KW"/>
</dbReference>